<dbReference type="GO" id="GO:0003841">
    <property type="term" value="F:1-acylglycerol-3-phosphate O-acyltransferase activity"/>
    <property type="evidence" value="ECO:0007669"/>
    <property type="project" value="TreeGrafter"/>
</dbReference>
<evidence type="ECO:0000313" key="6">
    <source>
        <dbReference type="Proteomes" id="UP000054560"/>
    </source>
</evidence>
<feature type="domain" description="Phospholipid/glycerol acyltransferase" evidence="4">
    <location>
        <begin position="187"/>
        <end position="303"/>
    </location>
</feature>
<dbReference type="InterPro" id="IPR002123">
    <property type="entry name" value="Plipid/glycerol_acylTrfase"/>
</dbReference>
<keyword evidence="1" id="KW-0808">Transferase</keyword>
<keyword evidence="6" id="KW-1185">Reference proteome</keyword>
<dbReference type="RefSeq" id="XP_014159761.1">
    <property type="nucleotide sequence ID" value="XM_014304286.1"/>
</dbReference>
<accession>A0A0L0GAC7</accession>
<name>A0A0L0GAC7_9EUKA</name>
<keyword evidence="3" id="KW-0812">Transmembrane</keyword>
<dbReference type="SUPFAM" id="SSF69593">
    <property type="entry name" value="Glycerol-3-phosphate (1)-acyltransferase"/>
    <property type="match status" value="1"/>
</dbReference>
<evidence type="ECO:0000256" key="2">
    <source>
        <dbReference type="ARBA" id="ARBA00023315"/>
    </source>
</evidence>
<feature type="transmembrane region" description="Helical" evidence="3">
    <location>
        <begin position="401"/>
        <end position="423"/>
    </location>
</feature>
<feature type="transmembrane region" description="Helical" evidence="3">
    <location>
        <begin position="113"/>
        <end position="133"/>
    </location>
</feature>
<keyword evidence="2" id="KW-0012">Acyltransferase</keyword>
<dbReference type="GO" id="GO:0006654">
    <property type="term" value="P:phosphatidic acid biosynthetic process"/>
    <property type="evidence" value="ECO:0007669"/>
    <property type="project" value="TreeGrafter"/>
</dbReference>
<keyword evidence="3" id="KW-1133">Transmembrane helix</keyword>
<reference evidence="5 6" key="1">
    <citation type="submission" date="2011-02" db="EMBL/GenBank/DDBJ databases">
        <title>The Genome Sequence of Sphaeroforma arctica JP610.</title>
        <authorList>
            <consortium name="The Broad Institute Genome Sequencing Platform"/>
            <person name="Russ C."/>
            <person name="Cuomo C."/>
            <person name="Young S.K."/>
            <person name="Zeng Q."/>
            <person name="Gargeya S."/>
            <person name="Alvarado L."/>
            <person name="Berlin A."/>
            <person name="Chapman S.B."/>
            <person name="Chen Z."/>
            <person name="Freedman E."/>
            <person name="Gellesch M."/>
            <person name="Goldberg J."/>
            <person name="Griggs A."/>
            <person name="Gujja S."/>
            <person name="Heilman E."/>
            <person name="Heiman D."/>
            <person name="Howarth C."/>
            <person name="Mehta T."/>
            <person name="Neiman D."/>
            <person name="Pearson M."/>
            <person name="Roberts A."/>
            <person name="Saif S."/>
            <person name="Shea T."/>
            <person name="Shenoy N."/>
            <person name="Sisk P."/>
            <person name="Stolte C."/>
            <person name="Sykes S."/>
            <person name="White J."/>
            <person name="Yandava C."/>
            <person name="Burger G."/>
            <person name="Gray M.W."/>
            <person name="Holland P.W.H."/>
            <person name="King N."/>
            <person name="Lang F.B.F."/>
            <person name="Roger A.J."/>
            <person name="Ruiz-Trillo I."/>
            <person name="Haas B."/>
            <person name="Nusbaum C."/>
            <person name="Birren B."/>
        </authorList>
    </citation>
    <scope>NUCLEOTIDE SEQUENCE [LARGE SCALE GENOMIC DNA]</scope>
    <source>
        <strain evidence="5 6">JP610</strain>
    </source>
</reference>
<dbReference type="STRING" id="667725.A0A0L0GAC7"/>
<gene>
    <name evidence="5" type="ORF">SARC_01968</name>
</gene>
<sequence length="446" mass="50430">MSDSKAKAQPQPSVFVPADVDTTAYEKRLQQIKKDLKSIASLGTRYERNVARREVWRDNELLLMDLEDAKVVEEAKTDSKWQKENQELRDQLTIEPVEVAKTPLSSVLEKLRYLALLIWFFGGLWIIFLSSPLRWCHPALRRLGIPNDFLPIDIMTKIHAKGLIKCTGVIPSVQGAEEREYPPAQPYLTMFAHPSNLDPIVLLGTSPVIHKAIGKQSLFLTPIIGWAMRFAMGSVPVDRGSLKKAKQQLDRLKISMQRWGRCLMISPEGTRQPQGQLQPFKKGPFHLQHDLNCAISPVIHFGPFELWPRSRKLSAPGHVIIRYLPLYYPKKGADHNQVRRSLRRYMLEESCKDTPKDAGQPLSDSETIQAYVFLVFVFIFGIVELWGTYSLGCLMFHGWSVLAICIFLSAAFVGLELAVFYGLSLPTSGDIIDRLTGHTPAAVKEI</sequence>
<dbReference type="EMBL" id="KQ241680">
    <property type="protein sequence ID" value="KNC85859.1"/>
    <property type="molecule type" value="Genomic_DNA"/>
</dbReference>
<organism evidence="5 6">
    <name type="scientific">Sphaeroforma arctica JP610</name>
    <dbReference type="NCBI Taxonomy" id="667725"/>
    <lineage>
        <taxon>Eukaryota</taxon>
        <taxon>Ichthyosporea</taxon>
        <taxon>Ichthyophonida</taxon>
        <taxon>Sphaeroforma</taxon>
    </lineage>
</organism>
<proteinExistence type="predicted"/>
<evidence type="ECO:0000259" key="4">
    <source>
        <dbReference type="SMART" id="SM00563"/>
    </source>
</evidence>
<evidence type="ECO:0000256" key="3">
    <source>
        <dbReference type="SAM" id="Phobius"/>
    </source>
</evidence>
<dbReference type="SMART" id="SM00563">
    <property type="entry name" value="PlsC"/>
    <property type="match status" value="1"/>
</dbReference>
<dbReference type="Proteomes" id="UP000054560">
    <property type="component" value="Unassembled WGS sequence"/>
</dbReference>
<dbReference type="PANTHER" id="PTHR10434:SF11">
    <property type="entry name" value="1-ACYL-SN-GLYCEROL-3-PHOSPHATE ACYLTRANSFERASE"/>
    <property type="match status" value="1"/>
</dbReference>
<dbReference type="CDD" id="cd07989">
    <property type="entry name" value="LPLAT_AGPAT-like"/>
    <property type="match status" value="1"/>
</dbReference>
<dbReference type="eggNOG" id="KOG2848">
    <property type="taxonomic scope" value="Eukaryota"/>
</dbReference>
<protein>
    <recommendedName>
        <fullName evidence="4">Phospholipid/glycerol acyltransferase domain-containing protein</fullName>
    </recommendedName>
</protein>
<feature type="transmembrane region" description="Helical" evidence="3">
    <location>
        <begin position="370"/>
        <end position="389"/>
    </location>
</feature>
<dbReference type="AlphaFoldDB" id="A0A0L0GAC7"/>
<evidence type="ECO:0000313" key="5">
    <source>
        <dbReference type="EMBL" id="KNC85859.1"/>
    </source>
</evidence>
<dbReference type="Pfam" id="PF01553">
    <property type="entry name" value="Acyltransferase"/>
    <property type="match status" value="1"/>
</dbReference>
<dbReference type="OrthoDB" id="417078at2759"/>
<keyword evidence="3" id="KW-0472">Membrane</keyword>
<dbReference type="PANTHER" id="PTHR10434">
    <property type="entry name" value="1-ACYL-SN-GLYCEROL-3-PHOSPHATE ACYLTRANSFERASE"/>
    <property type="match status" value="1"/>
</dbReference>
<evidence type="ECO:0000256" key="1">
    <source>
        <dbReference type="ARBA" id="ARBA00022679"/>
    </source>
</evidence>
<dbReference type="GO" id="GO:0005783">
    <property type="term" value="C:endoplasmic reticulum"/>
    <property type="evidence" value="ECO:0007669"/>
    <property type="project" value="TreeGrafter"/>
</dbReference>
<dbReference type="GeneID" id="25902472"/>